<protein>
    <recommendedName>
        <fullName evidence="5">Secreted protein</fullName>
    </recommendedName>
</protein>
<organism evidence="3 4">
    <name type="scientific">Mycena maculata</name>
    <dbReference type="NCBI Taxonomy" id="230809"/>
    <lineage>
        <taxon>Eukaryota</taxon>
        <taxon>Fungi</taxon>
        <taxon>Dikarya</taxon>
        <taxon>Basidiomycota</taxon>
        <taxon>Agaricomycotina</taxon>
        <taxon>Agaricomycetes</taxon>
        <taxon>Agaricomycetidae</taxon>
        <taxon>Agaricales</taxon>
        <taxon>Marasmiineae</taxon>
        <taxon>Mycenaceae</taxon>
        <taxon>Mycena</taxon>
    </lineage>
</organism>
<evidence type="ECO:0000313" key="3">
    <source>
        <dbReference type="EMBL" id="KAJ7744944.1"/>
    </source>
</evidence>
<keyword evidence="2" id="KW-0732">Signal</keyword>
<evidence type="ECO:0000256" key="2">
    <source>
        <dbReference type="SAM" id="SignalP"/>
    </source>
</evidence>
<keyword evidence="4" id="KW-1185">Reference proteome</keyword>
<dbReference type="AlphaFoldDB" id="A0AAD7IK04"/>
<sequence length="269" mass="29036">MILLSSFVIYWRHFSGVVLVMPCTWDAHIAELAHVLGHSSVLGPSGPLLSPSHEPSALFAPLGGFGSRSSDPSWPLCTGLAVPVLSVSDPSFPAVPSQFGKSRSAGTAFPPTNTTQLRPSVPSSYITRAEGAISLVRQDREHHRCSSSPERRSPHSREPLPWSDDMESTTYFTGPPTAASICAATSVADRSMTVVAPRLKMCRGGPPGPKARRAGWLFRSSAFESGIIATPFHKVGHTRKRHTVADLELGDACARLDHLARRACCMWRC</sequence>
<dbReference type="EMBL" id="JARJLG010000105">
    <property type="protein sequence ID" value="KAJ7744944.1"/>
    <property type="molecule type" value="Genomic_DNA"/>
</dbReference>
<accession>A0AAD7IK04</accession>
<evidence type="ECO:0000256" key="1">
    <source>
        <dbReference type="SAM" id="MobiDB-lite"/>
    </source>
</evidence>
<evidence type="ECO:0008006" key="5">
    <source>
        <dbReference type="Google" id="ProtNLM"/>
    </source>
</evidence>
<gene>
    <name evidence="3" type="ORF">DFH07DRAFT_963478</name>
</gene>
<evidence type="ECO:0000313" key="4">
    <source>
        <dbReference type="Proteomes" id="UP001215280"/>
    </source>
</evidence>
<reference evidence="3" key="1">
    <citation type="submission" date="2023-03" db="EMBL/GenBank/DDBJ databases">
        <title>Massive genome expansion in bonnet fungi (Mycena s.s.) driven by repeated elements and novel gene families across ecological guilds.</title>
        <authorList>
            <consortium name="Lawrence Berkeley National Laboratory"/>
            <person name="Harder C.B."/>
            <person name="Miyauchi S."/>
            <person name="Viragh M."/>
            <person name="Kuo A."/>
            <person name="Thoen E."/>
            <person name="Andreopoulos B."/>
            <person name="Lu D."/>
            <person name="Skrede I."/>
            <person name="Drula E."/>
            <person name="Henrissat B."/>
            <person name="Morin E."/>
            <person name="Kohler A."/>
            <person name="Barry K."/>
            <person name="LaButti K."/>
            <person name="Morin E."/>
            <person name="Salamov A."/>
            <person name="Lipzen A."/>
            <person name="Mereny Z."/>
            <person name="Hegedus B."/>
            <person name="Baldrian P."/>
            <person name="Stursova M."/>
            <person name="Weitz H."/>
            <person name="Taylor A."/>
            <person name="Grigoriev I.V."/>
            <person name="Nagy L.G."/>
            <person name="Martin F."/>
            <person name="Kauserud H."/>
        </authorList>
    </citation>
    <scope>NUCLEOTIDE SEQUENCE</scope>
    <source>
        <strain evidence="3">CBHHK188m</strain>
    </source>
</reference>
<name>A0AAD7IK04_9AGAR</name>
<dbReference type="Proteomes" id="UP001215280">
    <property type="component" value="Unassembled WGS sequence"/>
</dbReference>
<feature type="region of interest" description="Disordered" evidence="1">
    <location>
        <begin position="136"/>
        <end position="165"/>
    </location>
</feature>
<feature type="chain" id="PRO_5042259649" description="Secreted protein" evidence="2">
    <location>
        <begin position="17"/>
        <end position="269"/>
    </location>
</feature>
<comment type="caution">
    <text evidence="3">The sequence shown here is derived from an EMBL/GenBank/DDBJ whole genome shotgun (WGS) entry which is preliminary data.</text>
</comment>
<feature type="compositionally biased region" description="Basic and acidic residues" evidence="1">
    <location>
        <begin position="137"/>
        <end position="158"/>
    </location>
</feature>
<proteinExistence type="predicted"/>
<feature type="signal peptide" evidence="2">
    <location>
        <begin position="1"/>
        <end position="16"/>
    </location>
</feature>